<evidence type="ECO:0000313" key="9">
    <source>
        <dbReference type="Proteomes" id="UP000095282"/>
    </source>
</evidence>
<protein>
    <recommendedName>
        <fullName evidence="6">Large ribosomal subunit protein P2</fullName>
    </recommendedName>
    <alternativeName>
        <fullName evidence="7">60S acidic ribosomal protein P2</fullName>
    </alternativeName>
</protein>
<comment type="similarity">
    <text evidence="2">Belongs to the eukaryotic ribosomal protein P1/P2 family.</text>
</comment>
<dbReference type="Pfam" id="PF00428">
    <property type="entry name" value="Ribosomal_60s"/>
    <property type="match status" value="1"/>
</dbReference>
<dbReference type="InterPro" id="IPR001859">
    <property type="entry name" value="Ribosomal_P1/P2_euk"/>
</dbReference>
<organism evidence="9 10">
    <name type="scientific">Caenorhabditis tropicalis</name>
    <dbReference type="NCBI Taxonomy" id="1561998"/>
    <lineage>
        <taxon>Eukaryota</taxon>
        <taxon>Metazoa</taxon>
        <taxon>Ecdysozoa</taxon>
        <taxon>Nematoda</taxon>
        <taxon>Chromadorea</taxon>
        <taxon>Rhabditida</taxon>
        <taxon>Rhabditina</taxon>
        <taxon>Rhabditomorpha</taxon>
        <taxon>Rhabditoidea</taxon>
        <taxon>Rhabditidae</taxon>
        <taxon>Peloderinae</taxon>
        <taxon>Caenorhabditis</taxon>
    </lineage>
</organism>
<accession>A0A1I7U4V3</accession>
<dbReference type="CDD" id="cd05833">
    <property type="entry name" value="Ribosomal_P2"/>
    <property type="match status" value="1"/>
</dbReference>
<dbReference type="GO" id="GO:0022625">
    <property type="term" value="C:cytosolic large ribosomal subunit"/>
    <property type="evidence" value="ECO:0007669"/>
    <property type="project" value="InterPro"/>
</dbReference>
<dbReference type="PANTHER" id="PTHR21141">
    <property type="entry name" value="60S ACIDIC RIBOSOMAL PROTEIN FAMILY MEMBER"/>
    <property type="match status" value="1"/>
</dbReference>
<keyword evidence="9" id="KW-1185">Reference proteome</keyword>
<dbReference type="InterPro" id="IPR027534">
    <property type="entry name" value="Ribosomal_P1/P2"/>
</dbReference>
<dbReference type="FunFam" id="1.10.10.1410:FF:000002">
    <property type="entry name" value="60S acidic ribosomal protein P2"/>
    <property type="match status" value="1"/>
</dbReference>
<dbReference type="InterPro" id="IPR044076">
    <property type="entry name" value="Ribosomal_P2"/>
</dbReference>
<keyword evidence="3" id="KW-0597">Phosphoprotein</keyword>
<proteinExistence type="inferred from homology"/>
<dbReference type="HAMAP" id="MF_01478">
    <property type="entry name" value="Ribosomal_L12_arch"/>
    <property type="match status" value="1"/>
</dbReference>
<evidence type="ECO:0000256" key="1">
    <source>
        <dbReference type="ARBA" id="ARBA00003362"/>
    </source>
</evidence>
<keyword evidence="5" id="KW-0687">Ribonucleoprotein</keyword>
<dbReference type="GO" id="GO:0003735">
    <property type="term" value="F:structural constituent of ribosome"/>
    <property type="evidence" value="ECO:0007669"/>
    <property type="project" value="InterPro"/>
</dbReference>
<keyword evidence="4" id="KW-0689">Ribosomal protein</keyword>
<feature type="region of interest" description="Disordered" evidence="8">
    <location>
        <begin position="65"/>
        <end position="107"/>
    </location>
</feature>
<comment type="function">
    <text evidence="1">Plays an important role in the elongation step of protein synthesis.</text>
</comment>
<evidence type="ECO:0000256" key="7">
    <source>
        <dbReference type="ARBA" id="ARBA00035443"/>
    </source>
</evidence>
<name>A0A1I7U4V3_9PELO</name>
<dbReference type="InterPro" id="IPR038716">
    <property type="entry name" value="P1/P2_N_sf"/>
</dbReference>
<reference evidence="10" key="1">
    <citation type="submission" date="2016-11" db="UniProtKB">
        <authorList>
            <consortium name="WormBaseParasite"/>
        </authorList>
    </citation>
    <scope>IDENTIFICATION</scope>
</reference>
<dbReference type="AlphaFoldDB" id="A0A1I7U4V3"/>
<sequence length="107" mass="10791">MRYVGAYLLAVLGGNTDPKADDLKKILTAAGVNADAEGINSVVTALQGKTIQEVIAEGKTKIASVPTGGAPAASSSAPAAAAADSKPAKKEEPKEESDEDMGFGLFD</sequence>
<dbReference type="Proteomes" id="UP000095282">
    <property type="component" value="Unplaced"/>
</dbReference>
<dbReference type="PRINTS" id="PR00456">
    <property type="entry name" value="RIBOSOMALP2"/>
</dbReference>
<evidence type="ECO:0000313" key="10">
    <source>
        <dbReference type="WBParaSite" id="Csp11.Scaffold629.g14869.t1"/>
    </source>
</evidence>
<evidence type="ECO:0000256" key="3">
    <source>
        <dbReference type="ARBA" id="ARBA00022553"/>
    </source>
</evidence>
<evidence type="ECO:0000256" key="2">
    <source>
        <dbReference type="ARBA" id="ARBA00005436"/>
    </source>
</evidence>
<dbReference type="PANTHER" id="PTHR21141:SF5">
    <property type="entry name" value="LARGE RIBOSOMAL SUBUNIT PROTEIN P2"/>
    <property type="match status" value="1"/>
</dbReference>
<dbReference type="GO" id="GO:0002182">
    <property type="term" value="P:cytoplasmic translational elongation"/>
    <property type="evidence" value="ECO:0007669"/>
    <property type="project" value="InterPro"/>
</dbReference>
<evidence type="ECO:0000256" key="4">
    <source>
        <dbReference type="ARBA" id="ARBA00022980"/>
    </source>
</evidence>
<dbReference type="eggNOG" id="KOG3449">
    <property type="taxonomic scope" value="Eukaryota"/>
</dbReference>
<feature type="compositionally biased region" description="Low complexity" evidence="8">
    <location>
        <begin position="70"/>
        <end position="85"/>
    </location>
</feature>
<dbReference type="STRING" id="1561998.A0A1I7U4V3"/>
<dbReference type="Gene3D" id="1.10.10.1410">
    <property type="match status" value="1"/>
</dbReference>
<dbReference type="WBParaSite" id="Csp11.Scaffold629.g14869.t1">
    <property type="protein sequence ID" value="Csp11.Scaffold629.g14869.t1"/>
    <property type="gene ID" value="Csp11.Scaffold629.g14869"/>
</dbReference>
<evidence type="ECO:0000256" key="8">
    <source>
        <dbReference type="SAM" id="MobiDB-lite"/>
    </source>
</evidence>
<evidence type="ECO:0000256" key="6">
    <source>
        <dbReference type="ARBA" id="ARBA00035301"/>
    </source>
</evidence>
<evidence type="ECO:0000256" key="5">
    <source>
        <dbReference type="ARBA" id="ARBA00023274"/>
    </source>
</evidence>